<comment type="cofactor">
    <cofactor evidence="3">
        <name>Co(2+)</name>
        <dbReference type="ChEBI" id="CHEBI:48828"/>
    </cofactor>
</comment>
<protein>
    <recommendedName>
        <fullName evidence="7">5'-deoxynucleotidase</fullName>
        <ecNumber evidence="7">3.1.3.89</ecNumber>
    </recommendedName>
</protein>
<evidence type="ECO:0000256" key="2">
    <source>
        <dbReference type="ARBA" id="ARBA00001936"/>
    </source>
</evidence>
<dbReference type="SUPFAM" id="SSF109604">
    <property type="entry name" value="HD-domain/PDEase-like"/>
    <property type="match status" value="1"/>
</dbReference>
<evidence type="ECO:0000256" key="5">
    <source>
        <dbReference type="ARBA" id="ARBA00009999"/>
    </source>
</evidence>
<dbReference type="VEuPathDB" id="FungiDB:PSHT_14470"/>
<keyword evidence="12" id="KW-1185">Reference proteome</keyword>
<comment type="cofactor">
    <cofactor evidence="2">
        <name>Mn(2+)</name>
        <dbReference type="ChEBI" id="CHEBI:29035"/>
    </cofactor>
</comment>
<dbReference type="InterPro" id="IPR039356">
    <property type="entry name" value="YfbR/HDDC2"/>
</dbReference>
<evidence type="ECO:0000256" key="7">
    <source>
        <dbReference type="ARBA" id="ARBA00012964"/>
    </source>
</evidence>
<dbReference type="PANTHER" id="PTHR11845">
    <property type="entry name" value="5'-DEOXYNUCLEOTIDASE HDDC2"/>
    <property type="match status" value="1"/>
</dbReference>
<accession>A0A2S4UK07</accession>
<evidence type="ECO:0000256" key="4">
    <source>
        <dbReference type="ARBA" id="ARBA00004074"/>
    </source>
</evidence>
<keyword evidence="9" id="KW-0378">Hydrolase</keyword>
<dbReference type="EC" id="3.1.3.89" evidence="7"/>
<evidence type="ECO:0000256" key="8">
    <source>
        <dbReference type="ARBA" id="ARBA00022723"/>
    </source>
</evidence>
<comment type="similarity">
    <text evidence="5">Belongs to the HDDC2 family.</text>
</comment>
<dbReference type="AlphaFoldDB" id="A0A2S4UK07"/>
<dbReference type="GO" id="GO:0005737">
    <property type="term" value="C:cytoplasm"/>
    <property type="evidence" value="ECO:0007669"/>
    <property type="project" value="TreeGrafter"/>
</dbReference>
<gene>
    <name evidence="11" type="ORF">PSHT_14470</name>
</gene>
<dbReference type="Pfam" id="PF13023">
    <property type="entry name" value="HD_3"/>
    <property type="match status" value="2"/>
</dbReference>
<dbReference type="VEuPathDB" id="FungiDB:PSTT_01416"/>
<dbReference type="GO" id="GO:0046872">
    <property type="term" value="F:metal ion binding"/>
    <property type="evidence" value="ECO:0007669"/>
    <property type="project" value="UniProtKB-KW"/>
</dbReference>
<name>A0A2S4UK07_9BASI</name>
<feature type="domain" description="HD/PDEase" evidence="10">
    <location>
        <begin position="36"/>
        <end position="189"/>
    </location>
</feature>
<comment type="function">
    <text evidence="4">Catalyzes the dephosphorylation of the nucleoside 5'-monophosphates deoxyadenosine monophosphate (dAMP), deoxycytidine monophosphate (dCMP), deoxyguanosine monophosphate (dGMP) and deoxythymidine monophosphate (dTMP).</text>
</comment>
<evidence type="ECO:0000313" key="12">
    <source>
        <dbReference type="Proteomes" id="UP000238274"/>
    </source>
</evidence>
<evidence type="ECO:0000256" key="1">
    <source>
        <dbReference type="ARBA" id="ARBA00001638"/>
    </source>
</evidence>
<dbReference type="OrthoDB" id="10254258at2759"/>
<evidence type="ECO:0000259" key="10">
    <source>
        <dbReference type="SMART" id="SM00471"/>
    </source>
</evidence>
<comment type="caution">
    <text evidence="11">The sequence shown here is derived from an EMBL/GenBank/DDBJ whole genome shotgun (WGS) entry which is preliminary data.</text>
</comment>
<reference evidence="12" key="3">
    <citation type="journal article" date="2018" name="Mol. Plant Microbe Interact.">
        <title>Genome sequence resources for the wheat stripe rust pathogen (Puccinia striiformis f. sp. tritici) and the barley stripe rust pathogen (Puccinia striiformis f. sp. hordei).</title>
        <authorList>
            <person name="Xia C."/>
            <person name="Wang M."/>
            <person name="Yin C."/>
            <person name="Cornejo O.E."/>
            <person name="Hulbert S.H."/>
            <person name="Chen X."/>
        </authorList>
    </citation>
    <scope>NUCLEOTIDE SEQUENCE [LARGE SCALE GENOMIC DNA]</scope>
    <source>
        <strain evidence="12">93TX-2</strain>
    </source>
</reference>
<dbReference type="Gene3D" id="1.10.3210.10">
    <property type="entry name" value="Hypothetical protein af1432"/>
    <property type="match status" value="1"/>
</dbReference>
<dbReference type="GO" id="GO:0002953">
    <property type="term" value="F:5'-deoxynucleotidase activity"/>
    <property type="evidence" value="ECO:0007669"/>
    <property type="project" value="UniProtKB-EC"/>
</dbReference>
<dbReference type="SMART" id="SM00471">
    <property type="entry name" value="HDc"/>
    <property type="match status" value="1"/>
</dbReference>
<reference evidence="11 12" key="1">
    <citation type="submission" date="2017-12" db="EMBL/GenBank/DDBJ databases">
        <title>Gene loss provides genomic basis for host adaptation in cereal stripe rust fungi.</title>
        <authorList>
            <person name="Xia C."/>
        </authorList>
    </citation>
    <scope>NUCLEOTIDE SEQUENCE [LARGE SCALE GENOMIC DNA]</scope>
    <source>
        <strain evidence="11 12">93TX-2</strain>
    </source>
</reference>
<reference evidence="12" key="2">
    <citation type="journal article" date="2018" name="BMC Genomics">
        <title>Genomic insights into host adaptation between the wheat stripe rust pathogen (Puccinia striiformis f. sp. tritici) and the barley stripe rust pathogen (Puccinia striiformis f. sp. hordei).</title>
        <authorList>
            <person name="Xia C."/>
            <person name="Wang M."/>
            <person name="Yin C."/>
            <person name="Cornejo O.E."/>
            <person name="Hulbert S.H."/>
            <person name="Chen X."/>
        </authorList>
    </citation>
    <scope>NUCLEOTIDE SEQUENCE [LARGE SCALE GENOMIC DNA]</scope>
    <source>
        <strain evidence="12">93TX-2</strain>
    </source>
</reference>
<evidence type="ECO:0000313" key="11">
    <source>
        <dbReference type="EMBL" id="POV97652.1"/>
    </source>
</evidence>
<dbReference type="PANTHER" id="PTHR11845:SF13">
    <property type="entry name" value="5'-DEOXYNUCLEOTIDASE HDDC2"/>
    <property type="match status" value="1"/>
</dbReference>
<dbReference type="EMBL" id="PKSM01000325">
    <property type="protein sequence ID" value="POV97652.1"/>
    <property type="molecule type" value="Genomic_DNA"/>
</dbReference>
<evidence type="ECO:0000256" key="6">
    <source>
        <dbReference type="ARBA" id="ARBA00011738"/>
    </source>
</evidence>
<dbReference type="InterPro" id="IPR003607">
    <property type="entry name" value="HD/PDEase_dom"/>
</dbReference>
<sequence length="241" mass="27733">MSSSTRQSSGLLELMHIIERLKTTKRAGWVRLGAQGPESIADHMYRMAMLAMLSEKDPDLDISKYLWSLAPFICIQTLRGYHRKELTYPIGATKKNNRCVMLALVHDLAEAEVGDITPHDGISREEKYRRESIAIEKFTSELLPAQSISSQRLKSLWLEYEDGQTREAQFVKDLDRFELALQGVEYEKRDKLDSIQTFFETTVPLIKHPEVKGWANELMDERASIQGSKPFVKNFKDVRPQ</sequence>
<evidence type="ECO:0000256" key="3">
    <source>
        <dbReference type="ARBA" id="ARBA00001941"/>
    </source>
</evidence>
<dbReference type="Proteomes" id="UP000238274">
    <property type="component" value="Unassembled WGS sequence"/>
</dbReference>
<comment type="subunit">
    <text evidence="6">Homodimer.</text>
</comment>
<evidence type="ECO:0000256" key="9">
    <source>
        <dbReference type="ARBA" id="ARBA00022801"/>
    </source>
</evidence>
<keyword evidence="8" id="KW-0479">Metal-binding</keyword>
<proteinExistence type="inferred from homology"/>
<dbReference type="InterPro" id="IPR006674">
    <property type="entry name" value="HD_domain"/>
</dbReference>
<organism evidence="11 12">
    <name type="scientific">Puccinia striiformis</name>
    <dbReference type="NCBI Taxonomy" id="27350"/>
    <lineage>
        <taxon>Eukaryota</taxon>
        <taxon>Fungi</taxon>
        <taxon>Dikarya</taxon>
        <taxon>Basidiomycota</taxon>
        <taxon>Pucciniomycotina</taxon>
        <taxon>Pucciniomycetes</taxon>
        <taxon>Pucciniales</taxon>
        <taxon>Pucciniaceae</taxon>
        <taxon>Puccinia</taxon>
    </lineage>
</organism>
<comment type="catalytic activity">
    <reaction evidence="1">
        <text>a 2'-deoxyribonucleoside 5'-phosphate + H2O = a 2'-deoxyribonucleoside + phosphate</text>
        <dbReference type="Rhea" id="RHEA:36167"/>
        <dbReference type="ChEBI" id="CHEBI:15377"/>
        <dbReference type="ChEBI" id="CHEBI:18274"/>
        <dbReference type="ChEBI" id="CHEBI:43474"/>
        <dbReference type="ChEBI" id="CHEBI:65317"/>
        <dbReference type="EC" id="3.1.3.89"/>
    </reaction>
</comment>